<sequence>MSIDFDSIDMLWRHVVVGDISGDQNSRNRKLQHAISAGPPLQ</sequence>
<gene>
    <name evidence="2" type="ORF">pC5.8b_482</name>
</gene>
<evidence type="ECO:0000313" key="2">
    <source>
        <dbReference type="EMBL" id="QCL09972.1"/>
    </source>
</evidence>
<dbReference type="EMBL" id="MK318972">
    <property type="protein sequence ID" value="QCL09972.1"/>
    <property type="molecule type" value="Genomic_DNA"/>
</dbReference>
<evidence type="ECO:0000256" key="1">
    <source>
        <dbReference type="SAM" id="MobiDB-lite"/>
    </source>
</evidence>
<organism evidence="2">
    <name type="scientific">Rhizobium rhizogenes</name>
    <name type="common">Agrobacterium rhizogenes</name>
    <dbReference type="NCBI Taxonomy" id="359"/>
    <lineage>
        <taxon>Bacteria</taxon>
        <taxon>Pseudomonadati</taxon>
        <taxon>Pseudomonadota</taxon>
        <taxon>Alphaproteobacteria</taxon>
        <taxon>Hyphomicrobiales</taxon>
        <taxon>Rhizobiaceae</taxon>
        <taxon>Rhizobium/Agrobacterium group</taxon>
        <taxon>Rhizobium</taxon>
    </lineage>
</organism>
<keyword evidence="2" id="KW-0614">Plasmid</keyword>
<dbReference type="AlphaFoldDB" id="A0A7S4ZS54"/>
<protein>
    <submittedName>
        <fullName evidence="2">Uncharacterized protein</fullName>
    </submittedName>
</protein>
<feature type="region of interest" description="Disordered" evidence="1">
    <location>
        <begin position="21"/>
        <end position="42"/>
    </location>
</feature>
<proteinExistence type="predicted"/>
<reference evidence="2" key="1">
    <citation type="submission" date="2018-12" db="EMBL/GenBank/DDBJ databases">
        <title>Three Rhizobium rhizogenes strains isolated from the same crown gall tumor carry diverse plasmids.</title>
        <authorList>
            <person name="Pulawska J."/>
            <person name="Kuzmanovic N."/>
        </authorList>
    </citation>
    <scope>NUCLEOTIDE SEQUENCE</scope>
    <source>
        <strain evidence="2">Colt5.8</strain>
        <plasmid evidence="2">pColt5.8b</plasmid>
    </source>
</reference>
<accession>A0A7S4ZS54</accession>
<name>A0A7S4ZS54_RHIRH</name>
<geneLocation type="plasmid" evidence="2">
    <name>pColt5.8b</name>
</geneLocation>